<dbReference type="InterPro" id="IPR001314">
    <property type="entry name" value="Peptidase_S1A"/>
</dbReference>
<dbReference type="InterPro" id="IPR001254">
    <property type="entry name" value="Trypsin_dom"/>
</dbReference>
<evidence type="ECO:0000259" key="5">
    <source>
        <dbReference type="PROSITE" id="PS50923"/>
    </source>
</evidence>
<dbReference type="SUPFAM" id="SSF54556">
    <property type="entry name" value="Chitinase insertion domain"/>
    <property type="match status" value="1"/>
</dbReference>
<dbReference type="Pfam" id="PF00704">
    <property type="entry name" value="Glyco_hydro_18"/>
    <property type="match status" value="1"/>
</dbReference>
<dbReference type="SUPFAM" id="SSF57535">
    <property type="entry name" value="Complement control module/SCR domain"/>
    <property type="match status" value="2"/>
</dbReference>
<dbReference type="EMBL" id="OV651823">
    <property type="protein sequence ID" value="CAH1101631.1"/>
    <property type="molecule type" value="Genomic_DNA"/>
</dbReference>
<dbReference type="SMART" id="SM00636">
    <property type="entry name" value="Glyco_18"/>
    <property type="match status" value="1"/>
</dbReference>
<dbReference type="SUPFAM" id="SSF51445">
    <property type="entry name" value="(Trans)glycosidases"/>
    <property type="match status" value="1"/>
</dbReference>
<feature type="domain" description="Sushi" evidence="5">
    <location>
        <begin position="105"/>
        <end position="173"/>
    </location>
</feature>
<dbReference type="InterPro" id="IPR017853">
    <property type="entry name" value="GH"/>
</dbReference>
<evidence type="ECO:0000259" key="6">
    <source>
        <dbReference type="PROSITE" id="PS51910"/>
    </source>
</evidence>
<evidence type="ECO:0008006" key="9">
    <source>
        <dbReference type="Google" id="ProtNLM"/>
    </source>
</evidence>
<evidence type="ECO:0000313" key="8">
    <source>
        <dbReference type="Proteomes" id="UP001153636"/>
    </source>
</evidence>
<dbReference type="FunFam" id="3.10.50.10:FF:000001">
    <property type="entry name" value="Chitinase 3-like 1"/>
    <property type="match status" value="1"/>
</dbReference>
<feature type="domain" description="GH18" evidence="6">
    <location>
        <begin position="604"/>
        <end position="959"/>
    </location>
</feature>
<dbReference type="OrthoDB" id="6744641at2759"/>
<dbReference type="InterPro" id="IPR009003">
    <property type="entry name" value="Peptidase_S1_PA"/>
</dbReference>
<dbReference type="Proteomes" id="UP001153636">
    <property type="component" value="Chromosome 11"/>
</dbReference>
<dbReference type="Gene3D" id="2.10.70.10">
    <property type="entry name" value="Complement Module, domain 1"/>
    <property type="match status" value="2"/>
</dbReference>
<keyword evidence="1" id="KW-1015">Disulfide bond</keyword>
<dbReference type="SMART" id="SM00032">
    <property type="entry name" value="CCP"/>
    <property type="match status" value="4"/>
</dbReference>
<sequence>MKIVFLSFLLFYFLIAAETNRAFAQKRFYSNRVKREALRDQCLLPPHPRYGKWDVVDGERKTGDRIEKYSVLKFECTDGYLLTSESPYVTCDEKWNSDNFPKCEKMCPPLHSTTSTTLRCSNRHGKKINCNRATHGTTVSYDCRAYYEVPLTHRIPIVCNNGEWSSSSPVCQPICGKKVNTKFTPLIWGGNEVTDIIYPWVIAVYRKIGNTYKNICGGSLISRNLVLTAAHCVSDQYTDVIDSNKFFVAGGKKYNDYGNIKDHYTAQYIKVEKIVVHERYRGENGRYFADIAVLVTEKLFKLGPAVQPVCIKNVNLIYLPSGELGEVAGWGFTEENVPANVLKYIKVPYKDEYTCISQFSSDWESKYNFVDKICAGFFQKNSSVCAGDSGNGLVFNNPTDNSFYVHGVVSIAPANLKHTCNSQENALYASTAFYSEFIEKQLDKFFKDECRLPKYPDFGKWEIKNDAIKKPGEMVLSKTLLTFSCEPGYKLSISPPSLECNKTFDLPTCNLICTDPVFPHTTTIFCRNKKGQNIECKDLIHEDIISFTCPVGYVTPRGTPSTTYFCVHGSWGRDNPHCVNKTPRNSNRRKLSTSTTEKPKVIEPKIICSYCSWMSYSGINPEDFDPFLCTHIVYNYIGIKDNGEIRVDDKELDLDTHGVKGLFVRTTDLKKKNPNLKVLISVGGTSATNSSLFAIVARSDDKTANFINSAKDILTKYNFDGLDIDWFYPEEILKDDYILFLDAIREEFNKHKWLLAASVLPYLDGTGYIVPEMNRLLDWITIKTYDMYGYWSSYTGNHNALFESSKEFPWEKKNLNMRGAGFNWLDAGASKHKIILSIAFYGRSFTLKDQNQFGLHAPINGPGPGEDGGFLRYYEICSNYTSPKYTLVWDDEQKTPYLYLKNNWIGFNTMDSVWMKAEYIKQQGYGGVNVFPLDGDDVHGICRHKHILLKSVRGGLGLPVSWPSTR</sequence>
<dbReference type="GO" id="GO:0008061">
    <property type="term" value="F:chitin binding"/>
    <property type="evidence" value="ECO:0007669"/>
    <property type="project" value="InterPro"/>
</dbReference>
<dbReference type="CDD" id="cd00033">
    <property type="entry name" value="CCP"/>
    <property type="match status" value="2"/>
</dbReference>
<protein>
    <recommendedName>
        <fullName evidence="9">Chitinase</fullName>
    </recommendedName>
</protein>
<dbReference type="Gene3D" id="2.40.10.10">
    <property type="entry name" value="Trypsin-like serine proteases"/>
    <property type="match status" value="1"/>
</dbReference>
<keyword evidence="2" id="KW-0768">Sushi</keyword>
<dbReference type="PROSITE" id="PS50923">
    <property type="entry name" value="SUSHI"/>
    <property type="match status" value="1"/>
</dbReference>
<proteinExistence type="predicted"/>
<dbReference type="GO" id="GO:0004568">
    <property type="term" value="F:chitinase activity"/>
    <property type="evidence" value="ECO:0007669"/>
    <property type="project" value="TreeGrafter"/>
</dbReference>
<dbReference type="Gene3D" id="3.20.20.80">
    <property type="entry name" value="Glycosidases"/>
    <property type="match status" value="1"/>
</dbReference>
<dbReference type="Pfam" id="PF00089">
    <property type="entry name" value="Trypsin"/>
    <property type="match status" value="1"/>
</dbReference>
<dbReference type="PROSITE" id="PS51910">
    <property type="entry name" value="GH18_2"/>
    <property type="match status" value="1"/>
</dbReference>
<organism evidence="7 8">
    <name type="scientific">Psylliodes chrysocephalus</name>
    <dbReference type="NCBI Taxonomy" id="3402493"/>
    <lineage>
        <taxon>Eukaryota</taxon>
        <taxon>Metazoa</taxon>
        <taxon>Ecdysozoa</taxon>
        <taxon>Arthropoda</taxon>
        <taxon>Hexapoda</taxon>
        <taxon>Insecta</taxon>
        <taxon>Pterygota</taxon>
        <taxon>Neoptera</taxon>
        <taxon>Endopterygota</taxon>
        <taxon>Coleoptera</taxon>
        <taxon>Polyphaga</taxon>
        <taxon>Cucujiformia</taxon>
        <taxon>Chrysomeloidea</taxon>
        <taxon>Chrysomelidae</taxon>
        <taxon>Galerucinae</taxon>
        <taxon>Alticini</taxon>
        <taxon>Psylliodes</taxon>
    </lineage>
</organism>
<dbReference type="PANTHER" id="PTHR11177">
    <property type="entry name" value="CHITINASE"/>
    <property type="match status" value="1"/>
</dbReference>
<evidence type="ECO:0000259" key="4">
    <source>
        <dbReference type="PROSITE" id="PS50240"/>
    </source>
</evidence>
<feature type="chain" id="PRO_5040293092" description="Chitinase" evidence="3">
    <location>
        <begin position="25"/>
        <end position="966"/>
    </location>
</feature>
<dbReference type="CDD" id="cd00190">
    <property type="entry name" value="Tryp_SPc"/>
    <property type="match status" value="1"/>
</dbReference>
<dbReference type="PROSITE" id="PS50240">
    <property type="entry name" value="TRYPSIN_DOM"/>
    <property type="match status" value="1"/>
</dbReference>
<evidence type="ECO:0000256" key="1">
    <source>
        <dbReference type="ARBA" id="ARBA00023157"/>
    </source>
</evidence>
<dbReference type="SMART" id="SM00020">
    <property type="entry name" value="Tryp_SPc"/>
    <property type="match status" value="1"/>
</dbReference>
<dbReference type="InterPro" id="IPR043504">
    <property type="entry name" value="Peptidase_S1_PA_chymotrypsin"/>
</dbReference>
<dbReference type="InterPro" id="IPR018114">
    <property type="entry name" value="TRYPSIN_HIS"/>
</dbReference>
<dbReference type="InterPro" id="IPR001223">
    <property type="entry name" value="Glyco_hydro18_cat"/>
</dbReference>
<reference evidence="7" key="1">
    <citation type="submission" date="2022-01" db="EMBL/GenBank/DDBJ databases">
        <authorList>
            <person name="King R."/>
        </authorList>
    </citation>
    <scope>NUCLEOTIDE SEQUENCE</scope>
</reference>
<dbReference type="Pfam" id="PF00084">
    <property type="entry name" value="Sushi"/>
    <property type="match status" value="1"/>
</dbReference>
<evidence type="ECO:0000256" key="3">
    <source>
        <dbReference type="SAM" id="SignalP"/>
    </source>
</evidence>
<gene>
    <name evidence="7" type="ORF">PSYICH_LOCUS2522</name>
</gene>
<dbReference type="Gene3D" id="3.10.50.10">
    <property type="match status" value="1"/>
</dbReference>
<dbReference type="InterPro" id="IPR011583">
    <property type="entry name" value="Chitinase_II/V-like_cat"/>
</dbReference>
<evidence type="ECO:0000313" key="7">
    <source>
        <dbReference type="EMBL" id="CAH1101631.1"/>
    </source>
</evidence>
<dbReference type="AlphaFoldDB" id="A0A9P0G8A2"/>
<dbReference type="GO" id="GO:0005576">
    <property type="term" value="C:extracellular region"/>
    <property type="evidence" value="ECO:0007669"/>
    <property type="project" value="TreeGrafter"/>
</dbReference>
<dbReference type="InterPro" id="IPR029070">
    <property type="entry name" value="Chitinase_insertion_sf"/>
</dbReference>
<feature type="signal peptide" evidence="3">
    <location>
        <begin position="1"/>
        <end position="24"/>
    </location>
</feature>
<dbReference type="InterPro" id="IPR035976">
    <property type="entry name" value="Sushi/SCR/CCP_sf"/>
</dbReference>
<dbReference type="GO" id="GO:0006032">
    <property type="term" value="P:chitin catabolic process"/>
    <property type="evidence" value="ECO:0007669"/>
    <property type="project" value="TreeGrafter"/>
</dbReference>
<dbReference type="GO" id="GO:0005975">
    <property type="term" value="P:carbohydrate metabolic process"/>
    <property type="evidence" value="ECO:0007669"/>
    <property type="project" value="InterPro"/>
</dbReference>
<dbReference type="GO" id="GO:0006508">
    <property type="term" value="P:proteolysis"/>
    <property type="evidence" value="ECO:0007669"/>
    <property type="project" value="InterPro"/>
</dbReference>
<dbReference type="PRINTS" id="PR00722">
    <property type="entry name" value="CHYMOTRYPSIN"/>
</dbReference>
<keyword evidence="8" id="KW-1185">Reference proteome</keyword>
<accession>A0A9P0G8A2</accession>
<dbReference type="InterPro" id="IPR000436">
    <property type="entry name" value="Sushi_SCR_CCP_dom"/>
</dbReference>
<keyword evidence="3" id="KW-0732">Signal</keyword>
<comment type="caution">
    <text evidence="2">Lacks conserved residue(s) required for the propagation of feature annotation.</text>
</comment>
<dbReference type="InterPro" id="IPR050314">
    <property type="entry name" value="Glycosyl_Hydrlase_18"/>
</dbReference>
<name>A0A9P0G8A2_9CUCU</name>
<dbReference type="PANTHER" id="PTHR11177:SF360">
    <property type="entry name" value="CHITINASE 4-RELATED"/>
    <property type="match status" value="1"/>
</dbReference>
<feature type="domain" description="Peptidase S1" evidence="4">
    <location>
        <begin position="187"/>
        <end position="443"/>
    </location>
</feature>
<dbReference type="PROSITE" id="PS00134">
    <property type="entry name" value="TRYPSIN_HIS"/>
    <property type="match status" value="1"/>
</dbReference>
<dbReference type="SUPFAM" id="SSF50494">
    <property type="entry name" value="Trypsin-like serine proteases"/>
    <property type="match status" value="1"/>
</dbReference>
<evidence type="ECO:0000256" key="2">
    <source>
        <dbReference type="PROSITE-ProRule" id="PRU00302"/>
    </source>
</evidence>
<dbReference type="GO" id="GO:0004252">
    <property type="term" value="F:serine-type endopeptidase activity"/>
    <property type="evidence" value="ECO:0007669"/>
    <property type="project" value="InterPro"/>
</dbReference>